<reference evidence="3 4" key="1">
    <citation type="submission" date="2020-08" db="EMBL/GenBank/DDBJ databases">
        <authorList>
            <person name="Newling K."/>
            <person name="Davey J."/>
            <person name="Forrester S."/>
        </authorList>
    </citation>
    <scope>NUCLEOTIDE SEQUENCE [LARGE SCALE GENOMIC DNA]</scope>
    <source>
        <strain evidence="4">Crithidia deanei Carvalho (ATCC PRA-265)</strain>
    </source>
</reference>
<dbReference type="InterPro" id="IPR006461">
    <property type="entry name" value="PLAC_motif_containing"/>
</dbReference>
<feature type="region of interest" description="Disordered" evidence="1">
    <location>
        <begin position="1"/>
        <end position="24"/>
    </location>
</feature>
<evidence type="ECO:0000256" key="1">
    <source>
        <dbReference type="SAM" id="MobiDB-lite"/>
    </source>
</evidence>
<dbReference type="VEuPathDB" id="TriTrypDB:ADEAN_000567100"/>
<keyword evidence="4" id="KW-1185">Reference proteome</keyword>
<accession>A0A7G2CH14</accession>
<dbReference type="OrthoDB" id="1045822at2759"/>
<keyword evidence="2" id="KW-0812">Transmembrane</keyword>
<proteinExistence type="predicted"/>
<dbReference type="Pfam" id="PF04749">
    <property type="entry name" value="PLAC8"/>
    <property type="match status" value="1"/>
</dbReference>
<dbReference type="EMBL" id="LR877154">
    <property type="protein sequence ID" value="CAD2218184.1"/>
    <property type="molecule type" value="Genomic_DNA"/>
</dbReference>
<keyword evidence="2" id="KW-1133">Transmembrane helix</keyword>
<name>A0A7G2CH14_9TRYP</name>
<evidence type="ECO:0000313" key="3">
    <source>
        <dbReference type="EMBL" id="CAD2218184.1"/>
    </source>
</evidence>
<dbReference type="PANTHER" id="PTHR15907">
    <property type="entry name" value="DUF614 FAMILY PROTEIN-RELATED"/>
    <property type="match status" value="1"/>
</dbReference>
<gene>
    <name evidence="3" type="ORF">ADEAN_000567100</name>
</gene>
<feature type="transmembrane region" description="Helical" evidence="2">
    <location>
        <begin position="91"/>
        <end position="115"/>
    </location>
</feature>
<sequence length="177" mass="19952">MSSQYYQDTEMSPMKGVPQDSRDNPEVVVTDYRAMESAAHAAVPASTKRAERPWHYSLCYCCRDANSFVECWCCPLCQLSRQYHRMKKGTAGMDVPCCVLLACGLLLTGGLLTWIGTCKIRQRVRDRYQIRGNCCGDCCVTCWCSGCAVQQQLLEMTSVREFPGACCYVVREGEYMT</sequence>
<protein>
    <submittedName>
        <fullName evidence="3">PLAC8 family, putative</fullName>
    </submittedName>
</protein>
<organism evidence="3 4">
    <name type="scientific">Angomonas deanei</name>
    <dbReference type="NCBI Taxonomy" id="59799"/>
    <lineage>
        <taxon>Eukaryota</taxon>
        <taxon>Discoba</taxon>
        <taxon>Euglenozoa</taxon>
        <taxon>Kinetoplastea</taxon>
        <taxon>Metakinetoplastina</taxon>
        <taxon>Trypanosomatida</taxon>
        <taxon>Trypanosomatidae</taxon>
        <taxon>Strigomonadinae</taxon>
        <taxon>Angomonas</taxon>
    </lineage>
</organism>
<dbReference type="AlphaFoldDB" id="A0A7G2CH14"/>
<evidence type="ECO:0000313" key="4">
    <source>
        <dbReference type="Proteomes" id="UP000515908"/>
    </source>
</evidence>
<keyword evidence="2" id="KW-0472">Membrane</keyword>
<evidence type="ECO:0000256" key="2">
    <source>
        <dbReference type="SAM" id="Phobius"/>
    </source>
</evidence>
<dbReference type="Proteomes" id="UP000515908">
    <property type="component" value="Chromosome 10"/>
</dbReference>
<dbReference type="NCBIfam" id="TIGR01571">
    <property type="entry name" value="A_thal_Cys_rich"/>
    <property type="match status" value="1"/>
</dbReference>
<feature type="compositionally biased region" description="Polar residues" evidence="1">
    <location>
        <begin position="1"/>
        <end position="10"/>
    </location>
</feature>